<proteinExistence type="inferred from homology"/>
<feature type="transmembrane region" description="Helical" evidence="15">
    <location>
        <begin position="27"/>
        <end position="47"/>
    </location>
</feature>
<dbReference type="InterPro" id="IPR000297">
    <property type="entry name" value="PPIase_PpiC"/>
</dbReference>
<organism evidence="17 18">
    <name type="scientific">Pacificimonas flava</name>
    <dbReference type="NCBI Taxonomy" id="1234595"/>
    <lineage>
        <taxon>Bacteria</taxon>
        <taxon>Pseudomonadati</taxon>
        <taxon>Pseudomonadota</taxon>
        <taxon>Alphaproteobacteria</taxon>
        <taxon>Sphingomonadales</taxon>
        <taxon>Sphingosinicellaceae</taxon>
        <taxon>Pacificimonas</taxon>
    </lineage>
</organism>
<dbReference type="PANTHER" id="PTHR47529:SF1">
    <property type="entry name" value="PERIPLASMIC CHAPERONE PPID"/>
    <property type="match status" value="1"/>
</dbReference>
<evidence type="ECO:0000256" key="9">
    <source>
        <dbReference type="ARBA" id="ARBA00030642"/>
    </source>
</evidence>
<reference evidence="18" key="1">
    <citation type="submission" date="2017-05" db="EMBL/GenBank/DDBJ databases">
        <authorList>
            <person name="Lin X."/>
        </authorList>
    </citation>
    <scope>NUCLEOTIDE SEQUENCE [LARGE SCALE GENOMIC DNA]</scope>
    <source>
        <strain evidence="18">JLT2012</strain>
    </source>
</reference>
<evidence type="ECO:0000313" key="17">
    <source>
        <dbReference type="EMBL" id="OWV34109.1"/>
    </source>
</evidence>
<evidence type="ECO:0000256" key="15">
    <source>
        <dbReference type="SAM" id="Phobius"/>
    </source>
</evidence>
<dbReference type="AlphaFoldDB" id="A0A219B8H8"/>
<keyword evidence="8" id="KW-0143">Chaperone</keyword>
<evidence type="ECO:0000256" key="13">
    <source>
        <dbReference type="ARBA" id="ARBA00042775"/>
    </source>
</evidence>
<dbReference type="EMBL" id="NFZT01000001">
    <property type="protein sequence ID" value="OWV34109.1"/>
    <property type="molecule type" value="Genomic_DNA"/>
</dbReference>
<comment type="subcellular location">
    <subcellularLocation>
        <location evidence="1">Cell inner membrane</location>
        <topology evidence="1">Single-pass type II membrane protein</topology>
        <orientation evidence="1">Periplasmic side</orientation>
    </subcellularLocation>
</comment>
<evidence type="ECO:0000256" key="10">
    <source>
        <dbReference type="ARBA" id="ARBA00031484"/>
    </source>
</evidence>
<comment type="caution">
    <text evidence="17">The sequence shown here is derived from an EMBL/GenBank/DDBJ whole genome shotgun (WGS) entry which is preliminary data.</text>
</comment>
<protein>
    <recommendedName>
        <fullName evidence="2">Parvulin-like PPIase</fullName>
    </recommendedName>
    <alternativeName>
        <fullName evidence="9">Peptidyl-prolyl cis-trans isomerase plp</fullName>
    </alternativeName>
    <alternativeName>
        <fullName evidence="12">Periplasmic chaperone PpiD</fullName>
    </alternativeName>
    <alternativeName>
        <fullName evidence="13">Periplasmic folding chaperone</fullName>
    </alternativeName>
    <alternativeName>
        <fullName evidence="10">Rotamase plp</fullName>
    </alternativeName>
</protein>
<gene>
    <name evidence="17" type="ORF">B5C34_11990</name>
</gene>
<dbReference type="OrthoDB" id="9768393at2"/>
<evidence type="ECO:0000256" key="11">
    <source>
        <dbReference type="ARBA" id="ARBA00038408"/>
    </source>
</evidence>
<keyword evidence="14" id="KW-0697">Rotamase</keyword>
<keyword evidence="6 15" id="KW-1133">Transmembrane helix</keyword>
<evidence type="ECO:0000256" key="12">
    <source>
        <dbReference type="ARBA" id="ARBA00040743"/>
    </source>
</evidence>
<dbReference type="PANTHER" id="PTHR47529">
    <property type="entry name" value="PEPTIDYL-PROLYL CIS-TRANS ISOMERASE D"/>
    <property type="match status" value="1"/>
</dbReference>
<comment type="similarity">
    <text evidence="11">Belongs to the PpiD chaperone family.</text>
</comment>
<dbReference type="GO" id="GO:0003755">
    <property type="term" value="F:peptidyl-prolyl cis-trans isomerase activity"/>
    <property type="evidence" value="ECO:0007669"/>
    <property type="project" value="UniProtKB-KW"/>
</dbReference>
<dbReference type="Pfam" id="PF13145">
    <property type="entry name" value="Rotamase_2"/>
    <property type="match status" value="1"/>
</dbReference>
<dbReference type="InterPro" id="IPR027304">
    <property type="entry name" value="Trigger_fact/SurA_dom_sf"/>
</dbReference>
<evidence type="ECO:0000256" key="3">
    <source>
        <dbReference type="ARBA" id="ARBA00022475"/>
    </source>
</evidence>
<dbReference type="Pfam" id="PF13624">
    <property type="entry name" value="SurA_N_3"/>
    <property type="match status" value="1"/>
</dbReference>
<evidence type="ECO:0000256" key="14">
    <source>
        <dbReference type="PROSITE-ProRule" id="PRU00278"/>
    </source>
</evidence>
<keyword evidence="5 15" id="KW-0812">Transmembrane</keyword>
<accession>A0A219B8H8</accession>
<dbReference type="GO" id="GO:0005886">
    <property type="term" value="C:plasma membrane"/>
    <property type="evidence" value="ECO:0007669"/>
    <property type="project" value="UniProtKB-SubCell"/>
</dbReference>
<name>A0A219B8H8_9SPHN</name>
<evidence type="ECO:0000256" key="8">
    <source>
        <dbReference type="ARBA" id="ARBA00023186"/>
    </source>
</evidence>
<evidence type="ECO:0000256" key="5">
    <source>
        <dbReference type="ARBA" id="ARBA00022692"/>
    </source>
</evidence>
<keyword evidence="7 15" id="KW-0472">Membrane</keyword>
<keyword evidence="4" id="KW-0997">Cell inner membrane</keyword>
<sequence length="661" mass="71876">MSAPSSDNRLSEETPFMLSLLRRVPSWVLGLVFVLIAVAFIITGTGIGNPLGGGGQGAPVAKVGDRTITSGFLAQNFERQLQQVRQQTPDLSTEEAVQSGALRAVLDRLIFAAGLQEFAREIGLSPSKRLVDADIANMEAFRGPTGQFSEETYRQVLARQNIDERVLRGELEGDVLRRHLMSVVLEGMPVPDGVVEPFALRQLERRTLRVGALPYSAFEVEDPTDEELAEFYEANIARFTIPERRRFRYAVFDRSSIASGITVTDEEIADFYERSDDLYGRAETRELRQIVTQDQEVAATAADRIRAGETMEAVAADLLGYSAEDVELGSVDEDQLSGTVGPDVAERVFAAERGDVVGPVESSFGYHVVAIDEVNSTAAQPLEDVADDIRGRLTAEKAEARLSERITAIQDELDEGASLSEVAEAEQFELSTPPALTQDGRSPSNTDFVLPAADRQVLTAAFELREGDDPVVEELGEGRYGVIALEEVVPPAPEPLEEIEDQARRAYIARYQIQAAAERAGEIVEAVNDGADLADLLRAEDVPPPQELTARRIELAAQQGQVPAYVALGFVQDEGEAGTVPLPEQGLQVIVETTDIVEGQIQDEPQLVETIRSQLRSAQESELGLAFAAAARDTVGVERFPGNVASLEAQYRTPATDPSNQ</sequence>
<dbReference type="PROSITE" id="PS50198">
    <property type="entry name" value="PPIC_PPIASE_2"/>
    <property type="match status" value="1"/>
</dbReference>
<keyword evidence="18" id="KW-1185">Reference proteome</keyword>
<evidence type="ECO:0000256" key="2">
    <source>
        <dbReference type="ARBA" id="ARBA00018370"/>
    </source>
</evidence>
<evidence type="ECO:0000256" key="1">
    <source>
        <dbReference type="ARBA" id="ARBA00004382"/>
    </source>
</evidence>
<dbReference type="SUPFAM" id="SSF54534">
    <property type="entry name" value="FKBP-like"/>
    <property type="match status" value="1"/>
</dbReference>
<keyword evidence="14" id="KW-0413">Isomerase</keyword>
<evidence type="ECO:0000256" key="4">
    <source>
        <dbReference type="ARBA" id="ARBA00022519"/>
    </source>
</evidence>
<evidence type="ECO:0000313" key="18">
    <source>
        <dbReference type="Proteomes" id="UP000198462"/>
    </source>
</evidence>
<evidence type="ECO:0000256" key="7">
    <source>
        <dbReference type="ARBA" id="ARBA00023136"/>
    </source>
</evidence>
<dbReference type="Proteomes" id="UP000198462">
    <property type="component" value="Unassembled WGS sequence"/>
</dbReference>
<evidence type="ECO:0000256" key="6">
    <source>
        <dbReference type="ARBA" id="ARBA00022989"/>
    </source>
</evidence>
<dbReference type="Gene3D" id="1.10.4030.10">
    <property type="entry name" value="Porin chaperone SurA, peptide-binding domain"/>
    <property type="match status" value="1"/>
</dbReference>
<feature type="domain" description="PpiC" evidence="16">
    <location>
        <begin position="282"/>
        <end position="373"/>
    </location>
</feature>
<dbReference type="Gene3D" id="3.10.50.40">
    <property type="match status" value="1"/>
</dbReference>
<evidence type="ECO:0000259" key="16">
    <source>
        <dbReference type="PROSITE" id="PS50198"/>
    </source>
</evidence>
<keyword evidence="3" id="KW-1003">Cell membrane</keyword>
<dbReference type="SUPFAM" id="SSF109998">
    <property type="entry name" value="Triger factor/SurA peptide-binding domain-like"/>
    <property type="match status" value="1"/>
</dbReference>
<dbReference type="InterPro" id="IPR052029">
    <property type="entry name" value="PpiD_chaperone"/>
</dbReference>
<dbReference type="InterPro" id="IPR046357">
    <property type="entry name" value="PPIase_dom_sf"/>
</dbReference>